<dbReference type="InterPro" id="IPR016197">
    <property type="entry name" value="Chromo-like_dom_sf"/>
</dbReference>
<dbReference type="GO" id="GO:0003676">
    <property type="term" value="F:nucleic acid binding"/>
    <property type="evidence" value="ECO:0007669"/>
    <property type="project" value="InterPro"/>
</dbReference>
<feature type="domain" description="Chromo" evidence="1">
    <location>
        <begin position="161"/>
        <end position="212"/>
    </location>
</feature>
<proteinExistence type="predicted"/>
<dbReference type="Proteomes" id="UP000825935">
    <property type="component" value="Chromosome 20"/>
</dbReference>
<reference evidence="2" key="1">
    <citation type="submission" date="2021-08" db="EMBL/GenBank/DDBJ databases">
        <title>WGS assembly of Ceratopteris richardii.</title>
        <authorList>
            <person name="Marchant D.B."/>
            <person name="Chen G."/>
            <person name="Jenkins J."/>
            <person name="Shu S."/>
            <person name="Leebens-Mack J."/>
            <person name="Grimwood J."/>
            <person name="Schmutz J."/>
            <person name="Soltis P."/>
            <person name="Soltis D."/>
            <person name="Chen Z.-H."/>
        </authorList>
    </citation>
    <scope>NUCLEOTIDE SEQUENCE</scope>
    <source>
        <strain evidence="2">Whitten #5841</strain>
        <tissue evidence="2">Leaf</tissue>
    </source>
</reference>
<dbReference type="PANTHER" id="PTHR46148">
    <property type="entry name" value="CHROMO DOMAIN-CONTAINING PROTEIN"/>
    <property type="match status" value="1"/>
</dbReference>
<dbReference type="Pfam" id="PF24626">
    <property type="entry name" value="SH3_Tf2-1"/>
    <property type="match status" value="1"/>
</dbReference>
<evidence type="ECO:0000259" key="1">
    <source>
        <dbReference type="PROSITE" id="PS50013"/>
    </source>
</evidence>
<evidence type="ECO:0000313" key="3">
    <source>
        <dbReference type="Proteomes" id="UP000825935"/>
    </source>
</evidence>
<dbReference type="Gene3D" id="3.30.420.10">
    <property type="entry name" value="Ribonuclease H-like superfamily/Ribonuclease H"/>
    <property type="match status" value="1"/>
</dbReference>
<dbReference type="OrthoDB" id="5554229at2759"/>
<sequence>MLWAYVSENKTDWDSFLPLVEFSYNSWKHKTTRLAPFEFLTDMQANLKIAQFNLQQAAERMKAFVDRHRTPRIFQEGDRVFLHVPLGSSLTVDQKPKLSPRFCGPWTVIKKISDVSYKLQLLDNCKVHAVFHVSKLRPYISRDENCVDGLVALKIRASEPDVPFHILDKREQKLQNHSILEYLVAWTSYPLTDATWESTTLICEHFPSLIIEDKITRSTSINNIHYGPRRFKMVNGFCEKNKTYWNINIKGESDDIRKIKMKHMRRRST</sequence>
<dbReference type="Pfam" id="PF00385">
    <property type="entry name" value="Chromo"/>
    <property type="match status" value="1"/>
</dbReference>
<gene>
    <name evidence="2" type="ORF">KP509_20G032500</name>
</gene>
<comment type="caution">
    <text evidence="2">The sequence shown here is derived from an EMBL/GenBank/DDBJ whole genome shotgun (WGS) entry which is preliminary data.</text>
</comment>
<keyword evidence="3" id="KW-1185">Reference proteome</keyword>
<dbReference type="PROSITE" id="PS50013">
    <property type="entry name" value="CHROMO_2"/>
    <property type="match status" value="1"/>
</dbReference>
<dbReference type="SUPFAM" id="SSF54160">
    <property type="entry name" value="Chromo domain-like"/>
    <property type="match status" value="1"/>
</dbReference>
<organism evidence="2 3">
    <name type="scientific">Ceratopteris richardii</name>
    <name type="common">Triangle waterfern</name>
    <dbReference type="NCBI Taxonomy" id="49495"/>
    <lineage>
        <taxon>Eukaryota</taxon>
        <taxon>Viridiplantae</taxon>
        <taxon>Streptophyta</taxon>
        <taxon>Embryophyta</taxon>
        <taxon>Tracheophyta</taxon>
        <taxon>Polypodiopsida</taxon>
        <taxon>Polypodiidae</taxon>
        <taxon>Polypodiales</taxon>
        <taxon>Pteridineae</taxon>
        <taxon>Pteridaceae</taxon>
        <taxon>Parkerioideae</taxon>
        <taxon>Ceratopteris</taxon>
    </lineage>
</organism>
<dbReference type="InterPro" id="IPR036397">
    <property type="entry name" value="RNaseH_sf"/>
</dbReference>
<dbReference type="InterPro" id="IPR056924">
    <property type="entry name" value="SH3_Tf2-1"/>
</dbReference>
<dbReference type="PANTHER" id="PTHR46148:SF52">
    <property type="entry name" value="OS04G0603800 PROTEIN"/>
    <property type="match status" value="1"/>
</dbReference>
<dbReference type="AlphaFoldDB" id="A0A8T2SI50"/>
<accession>A0A8T2SI50</accession>
<dbReference type="InterPro" id="IPR000953">
    <property type="entry name" value="Chromo/chromo_shadow_dom"/>
</dbReference>
<dbReference type="InterPro" id="IPR023780">
    <property type="entry name" value="Chromo_domain"/>
</dbReference>
<dbReference type="EMBL" id="CM035425">
    <property type="protein sequence ID" value="KAH7331428.1"/>
    <property type="molecule type" value="Genomic_DNA"/>
</dbReference>
<dbReference type="Gene3D" id="2.40.50.40">
    <property type="match status" value="1"/>
</dbReference>
<protein>
    <recommendedName>
        <fullName evidence="1">Chromo domain-containing protein</fullName>
    </recommendedName>
</protein>
<name>A0A8T2SI50_CERRI</name>
<evidence type="ECO:0000313" key="2">
    <source>
        <dbReference type="EMBL" id="KAH7331428.1"/>
    </source>
</evidence>